<sequence length="179" mass="21795">MSDNLMLELNKQWEIDNYKKVLNDRKQIKIGKEKSIKVNSNLKEYTMNEEKSFVNRIYLNEEFTEKKELEKSLKKKLNSYKTQDIKKERYDQELFIKYNSLVEKLVLSKLKCYYCNTNMKLFYNKKREPTQWTLERINNKEGHTKFNTVCACLKCNLERRTKNSKKFLFTKKMNLIKKL</sequence>
<name>A0A6C0BYJ1_9ZZZZ</name>
<evidence type="ECO:0008006" key="2">
    <source>
        <dbReference type="Google" id="ProtNLM"/>
    </source>
</evidence>
<protein>
    <recommendedName>
        <fullName evidence="2">HNH endonuclease</fullName>
    </recommendedName>
</protein>
<dbReference type="EMBL" id="MN739291">
    <property type="protein sequence ID" value="QHS97152.1"/>
    <property type="molecule type" value="Genomic_DNA"/>
</dbReference>
<dbReference type="Gene3D" id="3.30.40.220">
    <property type="match status" value="1"/>
</dbReference>
<proteinExistence type="predicted"/>
<organism evidence="1">
    <name type="scientific">viral metagenome</name>
    <dbReference type="NCBI Taxonomy" id="1070528"/>
    <lineage>
        <taxon>unclassified sequences</taxon>
        <taxon>metagenomes</taxon>
        <taxon>organismal metagenomes</taxon>
    </lineage>
</organism>
<evidence type="ECO:0000313" key="1">
    <source>
        <dbReference type="EMBL" id="QHS97152.1"/>
    </source>
</evidence>
<dbReference type="AlphaFoldDB" id="A0A6C0BYJ1"/>
<accession>A0A6C0BYJ1</accession>
<reference evidence="1" key="1">
    <citation type="journal article" date="2020" name="Nature">
        <title>Giant virus diversity and host interactions through global metagenomics.</title>
        <authorList>
            <person name="Schulz F."/>
            <person name="Roux S."/>
            <person name="Paez-Espino D."/>
            <person name="Jungbluth S."/>
            <person name="Walsh D.A."/>
            <person name="Denef V.J."/>
            <person name="McMahon K.D."/>
            <person name="Konstantinidis K.T."/>
            <person name="Eloe-Fadrosh E.A."/>
            <person name="Kyrpides N.C."/>
            <person name="Woyke T."/>
        </authorList>
    </citation>
    <scope>NUCLEOTIDE SEQUENCE</scope>
    <source>
        <strain evidence="1">GVMAG-M-3300020169-51</strain>
    </source>
</reference>